<comment type="caution">
    <text evidence="1">The sequence shown here is derived from an EMBL/GenBank/DDBJ whole genome shotgun (WGS) entry which is preliminary data.</text>
</comment>
<dbReference type="AlphaFoldDB" id="A0A9E2KX40"/>
<reference evidence="1" key="2">
    <citation type="submission" date="2021-04" db="EMBL/GenBank/DDBJ databases">
        <authorList>
            <person name="Gilroy R."/>
        </authorList>
    </citation>
    <scope>NUCLEOTIDE SEQUENCE</scope>
    <source>
        <strain evidence="1">A5-1222</strain>
    </source>
</reference>
<organism evidence="1 2">
    <name type="scientific">Candidatus Ureaplasma intestinipullorum</name>
    <dbReference type="NCBI Taxonomy" id="2838770"/>
    <lineage>
        <taxon>Bacteria</taxon>
        <taxon>Bacillati</taxon>
        <taxon>Mycoplasmatota</taxon>
        <taxon>Mycoplasmoidales</taxon>
        <taxon>Mycoplasmoidaceae</taxon>
        <taxon>Ureaplasma</taxon>
    </lineage>
</organism>
<protein>
    <submittedName>
        <fullName evidence="1">Uncharacterized protein</fullName>
    </submittedName>
</protein>
<accession>A0A9E2KX40</accession>
<proteinExistence type="predicted"/>
<evidence type="ECO:0000313" key="2">
    <source>
        <dbReference type="Proteomes" id="UP000824247"/>
    </source>
</evidence>
<dbReference type="Proteomes" id="UP000824247">
    <property type="component" value="Unassembled WGS sequence"/>
</dbReference>
<name>A0A9E2KX40_9BACT</name>
<reference evidence="1" key="1">
    <citation type="journal article" date="2021" name="PeerJ">
        <title>Extensive microbial diversity within the chicken gut microbiome revealed by metagenomics and culture.</title>
        <authorList>
            <person name="Gilroy R."/>
            <person name="Ravi A."/>
            <person name="Getino M."/>
            <person name="Pursley I."/>
            <person name="Horton D.L."/>
            <person name="Alikhan N.F."/>
            <person name="Baker D."/>
            <person name="Gharbi K."/>
            <person name="Hall N."/>
            <person name="Watson M."/>
            <person name="Adriaenssens E.M."/>
            <person name="Foster-Nyarko E."/>
            <person name="Jarju S."/>
            <person name="Secka A."/>
            <person name="Antonio M."/>
            <person name="Oren A."/>
            <person name="Chaudhuri R.R."/>
            <person name="La Ragione R."/>
            <person name="Hildebrand F."/>
            <person name="Pallen M.J."/>
        </authorList>
    </citation>
    <scope>NUCLEOTIDE SEQUENCE</scope>
    <source>
        <strain evidence="1">A5-1222</strain>
    </source>
</reference>
<gene>
    <name evidence="1" type="ORF">H9897_00765</name>
</gene>
<dbReference type="EMBL" id="JAHLFM010000012">
    <property type="protein sequence ID" value="MBU3830682.1"/>
    <property type="molecule type" value="Genomic_DNA"/>
</dbReference>
<sequence length="208" mass="25361">MIITRNKFKKNIKLINKFFKSNTHQYYIDLRKLENYIDIYQLLRTKLFNKLTTFINSLIMFPTTSNYSIKANKETYFKILDEIINICALFYQKSNNNIILFNKESLFNCKLELDVNLEIFQNNNIDTNLLKQLIFNISILVNKESNYFYKENDLYIIIANYLAFQFFKIVLIKQNNIDNILRHFNEMIFLIKKYYKYYFNEFTYIINS</sequence>
<evidence type="ECO:0000313" key="1">
    <source>
        <dbReference type="EMBL" id="MBU3830682.1"/>
    </source>
</evidence>